<dbReference type="EMBL" id="VSRR010000456">
    <property type="protein sequence ID" value="MPC15816.1"/>
    <property type="molecule type" value="Genomic_DNA"/>
</dbReference>
<comment type="caution">
    <text evidence="1">The sequence shown here is derived from an EMBL/GenBank/DDBJ whole genome shotgun (WGS) entry which is preliminary data.</text>
</comment>
<organism evidence="1 2">
    <name type="scientific">Portunus trituberculatus</name>
    <name type="common">Swimming crab</name>
    <name type="synonym">Neptunus trituberculatus</name>
    <dbReference type="NCBI Taxonomy" id="210409"/>
    <lineage>
        <taxon>Eukaryota</taxon>
        <taxon>Metazoa</taxon>
        <taxon>Ecdysozoa</taxon>
        <taxon>Arthropoda</taxon>
        <taxon>Crustacea</taxon>
        <taxon>Multicrustacea</taxon>
        <taxon>Malacostraca</taxon>
        <taxon>Eumalacostraca</taxon>
        <taxon>Eucarida</taxon>
        <taxon>Decapoda</taxon>
        <taxon>Pleocyemata</taxon>
        <taxon>Brachyura</taxon>
        <taxon>Eubrachyura</taxon>
        <taxon>Portunoidea</taxon>
        <taxon>Portunidae</taxon>
        <taxon>Portuninae</taxon>
        <taxon>Portunus</taxon>
    </lineage>
</organism>
<accession>A0A5B7D4X7</accession>
<dbReference type="Proteomes" id="UP000324222">
    <property type="component" value="Unassembled WGS sequence"/>
</dbReference>
<protein>
    <submittedName>
        <fullName evidence="1">Uncharacterized protein</fullName>
    </submittedName>
</protein>
<reference evidence="1 2" key="1">
    <citation type="submission" date="2019-05" db="EMBL/GenBank/DDBJ databases">
        <title>Another draft genome of Portunus trituberculatus and its Hox gene families provides insights of decapod evolution.</title>
        <authorList>
            <person name="Jeong J.-H."/>
            <person name="Song I."/>
            <person name="Kim S."/>
            <person name="Choi T."/>
            <person name="Kim D."/>
            <person name="Ryu S."/>
            <person name="Kim W."/>
        </authorList>
    </citation>
    <scope>NUCLEOTIDE SEQUENCE [LARGE SCALE GENOMIC DNA]</scope>
    <source>
        <tissue evidence="1">Muscle</tissue>
    </source>
</reference>
<keyword evidence="2" id="KW-1185">Reference proteome</keyword>
<proteinExistence type="predicted"/>
<dbReference type="AlphaFoldDB" id="A0A5B7D4X7"/>
<name>A0A5B7D4X7_PORTR</name>
<gene>
    <name evidence="1" type="ORF">E2C01_008619</name>
</gene>
<evidence type="ECO:0000313" key="2">
    <source>
        <dbReference type="Proteomes" id="UP000324222"/>
    </source>
</evidence>
<evidence type="ECO:0000313" key="1">
    <source>
        <dbReference type="EMBL" id="MPC15816.1"/>
    </source>
</evidence>
<sequence length="82" mass="8651">MPLDGAAGLCFHIIPSNISAIAWCTCGEGHKVSIAASGRRWWRCHLGLGPPGANRLHCFTDISPTNDFGGVGLKCFVIIGNS</sequence>